<dbReference type="RefSeq" id="WP_244804027.1">
    <property type="nucleotide sequence ID" value="NZ_JALIEA010000012.1"/>
</dbReference>
<evidence type="ECO:0000313" key="1">
    <source>
        <dbReference type="EMBL" id="MCJ7858294.1"/>
    </source>
</evidence>
<dbReference type="Proteomes" id="UP001139207">
    <property type="component" value="Unassembled WGS sequence"/>
</dbReference>
<organism evidence="1 2">
    <name type="scientific">Corynebacterium kalidii</name>
    <dbReference type="NCBI Taxonomy" id="2931982"/>
    <lineage>
        <taxon>Bacteria</taxon>
        <taxon>Bacillati</taxon>
        <taxon>Actinomycetota</taxon>
        <taxon>Actinomycetes</taxon>
        <taxon>Mycobacteriales</taxon>
        <taxon>Corynebacteriaceae</taxon>
        <taxon>Corynebacterium</taxon>
    </lineage>
</organism>
<gene>
    <name evidence="1" type="ORF">MUN33_06125</name>
</gene>
<accession>A0A9X1WFX7</accession>
<name>A0A9X1WFX7_9CORY</name>
<dbReference type="AlphaFoldDB" id="A0A9X1WFX7"/>
<sequence>MRNEKKSENGTPGPIFCTDWSAQEITEAVRDTREHSEDVTPARDTFHDVRKVVDERPIQVAYGVLPAVTMKFRTAAAPPTPTPEPTGAPRP</sequence>
<reference evidence="1" key="1">
    <citation type="submission" date="2022-04" db="EMBL/GenBank/DDBJ databases">
        <title>Corynebacterium kalidii LD5P10.</title>
        <authorList>
            <person name="Sun J.Q."/>
        </authorList>
    </citation>
    <scope>NUCLEOTIDE SEQUENCE</scope>
    <source>
        <strain evidence="1">LD5P10</strain>
    </source>
</reference>
<protein>
    <submittedName>
        <fullName evidence="1">Uncharacterized protein</fullName>
    </submittedName>
</protein>
<proteinExistence type="predicted"/>
<comment type="caution">
    <text evidence="1">The sequence shown here is derived from an EMBL/GenBank/DDBJ whole genome shotgun (WGS) entry which is preliminary data.</text>
</comment>
<keyword evidence="2" id="KW-1185">Reference proteome</keyword>
<evidence type="ECO:0000313" key="2">
    <source>
        <dbReference type="Proteomes" id="UP001139207"/>
    </source>
</evidence>
<dbReference type="EMBL" id="JALIEA010000012">
    <property type="protein sequence ID" value="MCJ7858294.1"/>
    <property type="molecule type" value="Genomic_DNA"/>
</dbReference>